<feature type="transmembrane region" description="Helical" evidence="16">
    <location>
        <begin position="12"/>
        <end position="34"/>
    </location>
</feature>
<evidence type="ECO:0000256" key="16">
    <source>
        <dbReference type="SAM" id="Phobius"/>
    </source>
</evidence>
<feature type="domain" description="FMN-binding" evidence="17">
    <location>
        <begin position="102"/>
        <end position="193"/>
    </location>
</feature>
<keyword evidence="8" id="KW-1278">Translocase</keyword>
<evidence type="ECO:0000256" key="13">
    <source>
        <dbReference type="ARBA" id="ARBA00023075"/>
    </source>
</evidence>
<dbReference type="GO" id="GO:0010181">
    <property type="term" value="F:FMN binding"/>
    <property type="evidence" value="ECO:0007669"/>
    <property type="project" value="InterPro"/>
</dbReference>
<dbReference type="AlphaFoldDB" id="A0A5D0MGA1"/>
<keyword evidence="7 16" id="KW-0812">Transmembrane</keyword>
<keyword evidence="5" id="KW-0285">Flavoprotein</keyword>
<organism evidence="18 19">
    <name type="scientific">Candidatus Mcinerneyibacterium aminivorans</name>
    <dbReference type="NCBI Taxonomy" id="2703815"/>
    <lineage>
        <taxon>Bacteria</taxon>
        <taxon>Candidatus Macinerneyibacteriota</taxon>
        <taxon>Candidatus Mcinerneyibacteria</taxon>
        <taxon>Candidatus Mcinerneyibacteriales</taxon>
        <taxon>Candidatus Mcinerneyibacteriaceae</taxon>
        <taxon>Candidatus Mcinerneyibacterium</taxon>
    </lineage>
</organism>
<proteinExistence type="predicted"/>
<sequence length="201" mass="22566">MGKNKDKLKDGLYTVSFMFVVTSIFILITSFIYIKTKDKIKTNEKLRLQKAVLRAGGLNINEDNKEDIQKKFDKIKLIKENVYFIENLKSEGVYIFIVTGSGLWGKIRAAIGLKKDLKTITGLEFLKQNETPGLGARIEENWFKTQFSGKVGPFTGVVGEEKKAEKSEFQAITGATKTSTAVLDIINNTINNADKYLKGEK</sequence>
<dbReference type="PANTHER" id="PTHR37838">
    <property type="entry name" value="NA(+)-TRANSLOCATING NADH-QUINONE REDUCTASE SUBUNIT C"/>
    <property type="match status" value="1"/>
</dbReference>
<evidence type="ECO:0000313" key="19">
    <source>
        <dbReference type="Proteomes" id="UP000324143"/>
    </source>
</evidence>
<evidence type="ECO:0000256" key="14">
    <source>
        <dbReference type="ARBA" id="ARBA00023136"/>
    </source>
</evidence>
<keyword evidence="4" id="KW-0597">Phosphoprotein</keyword>
<evidence type="ECO:0000256" key="4">
    <source>
        <dbReference type="ARBA" id="ARBA00022553"/>
    </source>
</evidence>
<evidence type="ECO:0000256" key="11">
    <source>
        <dbReference type="ARBA" id="ARBA00023053"/>
    </source>
</evidence>
<dbReference type="Proteomes" id="UP000324143">
    <property type="component" value="Unassembled WGS sequence"/>
</dbReference>
<keyword evidence="19" id="KW-1185">Reference proteome</keyword>
<evidence type="ECO:0000256" key="1">
    <source>
        <dbReference type="ARBA" id="ARBA00022448"/>
    </source>
</evidence>
<keyword evidence="2" id="KW-1003">Cell membrane</keyword>
<evidence type="ECO:0000256" key="7">
    <source>
        <dbReference type="ARBA" id="ARBA00022692"/>
    </source>
</evidence>
<evidence type="ECO:0000256" key="8">
    <source>
        <dbReference type="ARBA" id="ARBA00022967"/>
    </source>
</evidence>
<dbReference type="GO" id="GO:0016655">
    <property type="term" value="F:oxidoreductase activity, acting on NAD(P)H, quinone or similar compound as acceptor"/>
    <property type="evidence" value="ECO:0007669"/>
    <property type="project" value="InterPro"/>
</dbReference>
<keyword evidence="11" id="KW-0915">Sodium</keyword>
<dbReference type="EMBL" id="VSIX01000131">
    <property type="protein sequence ID" value="TYB30480.1"/>
    <property type="molecule type" value="Genomic_DNA"/>
</dbReference>
<accession>A0A5D0MGA1</accession>
<keyword evidence="12" id="KW-0406">Ion transport</keyword>
<dbReference type="InterPro" id="IPR010204">
    <property type="entry name" value="NqrC"/>
</dbReference>
<dbReference type="GO" id="GO:0006814">
    <property type="term" value="P:sodium ion transport"/>
    <property type="evidence" value="ECO:0007669"/>
    <property type="project" value="UniProtKB-KW"/>
</dbReference>
<keyword evidence="9 16" id="KW-1133">Transmembrane helix</keyword>
<name>A0A5D0MGA1_9BACT</name>
<keyword evidence="10" id="KW-0520">NAD</keyword>
<evidence type="ECO:0000256" key="5">
    <source>
        <dbReference type="ARBA" id="ARBA00022630"/>
    </source>
</evidence>
<comment type="caution">
    <text evidence="18">The sequence shown here is derived from an EMBL/GenBank/DDBJ whole genome shotgun (WGS) entry which is preliminary data.</text>
</comment>
<evidence type="ECO:0000256" key="12">
    <source>
        <dbReference type="ARBA" id="ARBA00023065"/>
    </source>
</evidence>
<evidence type="ECO:0000256" key="2">
    <source>
        <dbReference type="ARBA" id="ARBA00022475"/>
    </source>
</evidence>
<keyword evidence="6" id="KW-0288">FMN</keyword>
<evidence type="ECO:0000259" key="17">
    <source>
        <dbReference type="SMART" id="SM00900"/>
    </source>
</evidence>
<keyword evidence="13" id="KW-0830">Ubiquinone</keyword>
<keyword evidence="14 16" id="KW-0472">Membrane</keyword>
<keyword evidence="1" id="KW-0813">Transport</keyword>
<evidence type="ECO:0000256" key="15">
    <source>
        <dbReference type="ARBA" id="ARBA00023201"/>
    </source>
</evidence>
<evidence type="ECO:0000256" key="3">
    <source>
        <dbReference type="ARBA" id="ARBA00022519"/>
    </source>
</evidence>
<protein>
    <submittedName>
        <fullName evidence="18">FMN-binding protein</fullName>
    </submittedName>
</protein>
<keyword evidence="15" id="KW-0739">Sodium transport</keyword>
<dbReference type="InterPro" id="IPR007329">
    <property type="entry name" value="FMN-bd"/>
</dbReference>
<dbReference type="SMART" id="SM00900">
    <property type="entry name" value="FMN_bind"/>
    <property type="match status" value="1"/>
</dbReference>
<dbReference type="GO" id="GO:0016020">
    <property type="term" value="C:membrane"/>
    <property type="evidence" value="ECO:0007669"/>
    <property type="project" value="InterPro"/>
</dbReference>
<gene>
    <name evidence="18" type="ORF">FXF47_08975</name>
</gene>
<reference evidence="18" key="1">
    <citation type="submission" date="2019-08" db="EMBL/GenBank/DDBJ databases">
        <title>Genomic characterization of a novel candidate phylum (ARYD3) from a high temperature, high salinity tertiary oil reservoir in north central Oklahoma, USA.</title>
        <authorList>
            <person name="Youssef N.H."/>
            <person name="Yadav A."/>
            <person name="Elshahed M.S."/>
        </authorList>
    </citation>
    <scope>NUCLEOTIDE SEQUENCE [LARGE SCALE GENOMIC DNA]</scope>
    <source>
        <strain evidence="18">ARYD3</strain>
    </source>
</reference>
<evidence type="ECO:0000313" key="18">
    <source>
        <dbReference type="EMBL" id="TYB30480.1"/>
    </source>
</evidence>
<keyword evidence="3" id="KW-0997">Cell inner membrane</keyword>
<dbReference type="Pfam" id="PF04205">
    <property type="entry name" value="FMN_bind"/>
    <property type="match status" value="1"/>
</dbReference>
<dbReference type="PANTHER" id="PTHR37838:SF1">
    <property type="entry name" value="NA(+)-TRANSLOCATING NADH-QUINONE REDUCTASE SUBUNIT C"/>
    <property type="match status" value="1"/>
</dbReference>
<evidence type="ECO:0000256" key="9">
    <source>
        <dbReference type="ARBA" id="ARBA00022989"/>
    </source>
</evidence>
<evidence type="ECO:0000256" key="6">
    <source>
        <dbReference type="ARBA" id="ARBA00022643"/>
    </source>
</evidence>
<evidence type="ECO:0000256" key="10">
    <source>
        <dbReference type="ARBA" id="ARBA00023027"/>
    </source>
</evidence>